<comment type="caution">
    <text evidence="4">The sequence shown here is derived from an EMBL/GenBank/DDBJ whole genome shotgun (WGS) entry which is preliminary data.</text>
</comment>
<evidence type="ECO:0000256" key="2">
    <source>
        <dbReference type="SAM" id="SignalP"/>
    </source>
</evidence>
<protein>
    <submittedName>
        <fullName evidence="4">DUF4124 domain-containing protein</fullName>
    </submittedName>
</protein>
<reference evidence="4" key="1">
    <citation type="submission" date="2021-03" db="EMBL/GenBank/DDBJ databases">
        <title>Comamonas denitrificans.</title>
        <authorList>
            <person name="Finster K."/>
        </authorList>
    </citation>
    <scope>NUCLEOTIDE SEQUENCE</scope>
    <source>
        <strain evidence="4">MM2021_4</strain>
    </source>
</reference>
<dbReference type="Proteomes" id="UP000664731">
    <property type="component" value="Unassembled WGS sequence"/>
</dbReference>
<dbReference type="Pfam" id="PF13511">
    <property type="entry name" value="DUF4124"/>
    <property type="match status" value="1"/>
</dbReference>
<feature type="signal peptide" evidence="2">
    <location>
        <begin position="1"/>
        <end position="23"/>
    </location>
</feature>
<proteinExistence type="predicted"/>
<keyword evidence="5" id="KW-1185">Reference proteome</keyword>
<feature type="chain" id="PRO_5036816054" evidence="2">
    <location>
        <begin position="24"/>
        <end position="174"/>
    </location>
</feature>
<keyword evidence="2" id="KW-0732">Signal</keyword>
<feature type="region of interest" description="Disordered" evidence="1">
    <location>
        <begin position="47"/>
        <end position="68"/>
    </location>
</feature>
<name>A0A939GUV7_9BURK</name>
<dbReference type="RefSeq" id="WP_207574926.1">
    <property type="nucleotide sequence ID" value="NZ_JAFNME010000010.1"/>
</dbReference>
<accession>A0A939GUV7</accession>
<feature type="domain" description="DUF4124" evidence="3">
    <location>
        <begin position="17"/>
        <end position="66"/>
    </location>
</feature>
<evidence type="ECO:0000313" key="4">
    <source>
        <dbReference type="EMBL" id="MBO1249402.1"/>
    </source>
</evidence>
<evidence type="ECO:0000313" key="5">
    <source>
        <dbReference type="Proteomes" id="UP000664731"/>
    </source>
</evidence>
<dbReference type="EMBL" id="JAFNME010000010">
    <property type="protein sequence ID" value="MBO1249402.1"/>
    <property type="molecule type" value="Genomic_DNA"/>
</dbReference>
<evidence type="ECO:0000256" key="1">
    <source>
        <dbReference type="SAM" id="MobiDB-lite"/>
    </source>
</evidence>
<feature type="region of interest" description="Disordered" evidence="1">
    <location>
        <begin position="130"/>
        <end position="154"/>
    </location>
</feature>
<dbReference type="InterPro" id="IPR025392">
    <property type="entry name" value="DUF4124"/>
</dbReference>
<organism evidence="4 5">
    <name type="scientific">Comamonas denitrificans</name>
    <dbReference type="NCBI Taxonomy" id="117506"/>
    <lineage>
        <taxon>Bacteria</taxon>
        <taxon>Pseudomonadati</taxon>
        <taxon>Pseudomonadota</taxon>
        <taxon>Betaproteobacteria</taxon>
        <taxon>Burkholderiales</taxon>
        <taxon>Comamonadaceae</taxon>
        <taxon>Comamonas</taxon>
    </lineage>
</organism>
<gene>
    <name evidence="4" type="ORF">J1777_06065</name>
</gene>
<dbReference type="AlphaFoldDB" id="A0A939GUV7"/>
<evidence type="ECO:0000259" key="3">
    <source>
        <dbReference type="Pfam" id="PF13511"/>
    </source>
</evidence>
<sequence>MRCKIFLPLLLFTVVTALLPAQAQVQRCTDARTGKVTYTDGSCSADQRSQEVVPALSPQEKAAQERQYEEAQARWQVEQARTQAQRRLEAEKAAAQAAAAAARQPPVQIIQPPANPVAPVVVPYPVYPGSVGAYPPHHRPRPPHGRPPPPEPEVRWQCNVFRCYDGKGNVRPRP</sequence>